<organism evidence="1 2">
    <name type="scientific">Crossiella cryophila</name>
    <dbReference type="NCBI Taxonomy" id="43355"/>
    <lineage>
        <taxon>Bacteria</taxon>
        <taxon>Bacillati</taxon>
        <taxon>Actinomycetota</taxon>
        <taxon>Actinomycetes</taxon>
        <taxon>Pseudonocardiales</taxon>
        <taxon>Pseudonocardiaceae</taxon>
        <taxon>Crossiella</taxon>
    </lineage>
</organism>
<dbReference type="AlphaFoldDB" id="A0A7W7CCW7"/>
<dbReference type="SUPFAM" id="SSF50969">
    <property type="entry name" value="YVTN repeat-like/Quinoprotein amine dehydrogenase"/>
    <property type="match status" value="1"/>
</dbReference>
<dbReference type="InterPro" id="IPR011044">
    <property type="entry name" value="Quino_amine_DH_bsu"/>
</dbReference>
<keyword evidence="1" id="KW-0238">DNA-binding</keyword>
<sequence>MKENNLILNPEGSLLAYRTTRNTVMVRDTAALREVSRITTASGSPEQDLVYNYAFDHTGNLITTVDGQVRQWDPRTGGQLAHYDATALVPAPIPGDASTVGVGVYPAPNQVTVIVRGHSPVSVVELTTGRVTATVPIGPDVVSAKFDPSGQGGVSYGFMGRSRDSSIVLVARVGGLGGPLPLDPGHWQRELCRVIGKRAFTAEDQAALPVRLPAQPVCPATGR</sequence>
<evidence type="ECO:0000313" key="1">
    <source>
        <dbReference type="EMBL" id="MBB4678806.1"/>
    </source>
</evidence>
<dbReference type="RefSeq" id="WP_246492587.1">
    <property type="nucleotide sequence ID" value="NZ_JACHMH010000001.1"/>
</dbReference>
<evidence type="ECO:0000313" key="2">
    <source>
        <dbReference type="Proteomes" id="UP000533598"/>
    </source>
</evidence>
<dbReference type="EMBL" id="JACHMH010000001">
    <property type="protein sequence ID" value="MBB4678806.1"/>
    <property type="molecule type" value="Genomic_DNA"/>
</dbReference>
<dbReference type="GO" id="GO:0003677">
    <property type="term" value="F:DNA binding"/>
    <property type="evidence" value="ECO:0007669"/>
    <property type="project" value="UniProtKB-KW"/>
</dbReference>
<gene>
    <name evidence="1" type="ORF">HNR67_004924</name>
</gene>
<keyword evidence="2" id="KW-1185">Reference proteome</keyword>
<accession>A0A7W7CCW7</accession>
<dbReference type="Gene3D" id="2.130.10.10">
    <property type="entry name" value="YVTN repeat-like/Quinoprotein amine dehydrogenase"/>
    <property type="match status" value="1"/>
</dbReference>
<proteinExistence type="predicted"/>
<name>A0A7W7CCW7_9PSEU</name>
<dbReference type="Proteomes" id="UP000533598">
    <property type="component" value="Unassembled WGS sequence"/>
</dbReference>
<comment type="caution">
    <text evidence="1">The sequence shown here is derived from an EMBL/GenBank/DDBJ whole genome shotgun (WGS) entry which is preliminary data.</text>
</comment>
<reference evidence="1 2" key="1">
    <citation type="submission" date="2020-08" db="EMBL/GenBank/DDBJ databases">
        <title>Sequencing the genomes of 1000 actinobacteria strains.</title>
        <authorList>
            <person name="Klenk H.-P."/>
        </authorList>
    </citation>
    <scope>NUCLEOTIDE SEQUENCE [LARGE SCALE GENOMIC DNA]</scope>
    <source>
        <strain evidence="1 2">DSM 44230</strain>
    </source>
</reference>
<protein>
    <submittedName>
        <fullName evidence="1">DNA-binding beta-propeller fold protein YncE</fullName>
    </submittedName>
</protein>
<dbReference type="InterPro" id="IPR015943">
    <property type="entry name" value="WD40/YVTN_repeat-like_dom_sf"/>
</dbReference>